<dbReference type="AlphaFoldDB" id="A0A8J7QNA0"/>
<dbReference type="GO" id="GO:0003677">
    <property type="term" value="F:DNA binding"/>
    <property type="evidence" value="ECO:0007669"/>
    <property type="project" value="InterPro"/>
</dbReference>
<dbReference type="GO" id="GO:0016987">
    <property type="term" value="F:sigma factor activity"/>
    <property type="evidence" value="ECO:0007669"/>
    <property type="project" value="UniProtKB-KW"/>
</dbReference>
<feature type="region of interest" description="Disordered" evidence="5">
    <location>
        <begin position="178"/>
        <end position="207"/>
    </location>
</feature>
<name>A0A8J7QNA0_9BACT</name>
<reference evidence="8" key="1">
    <citation type="submission" date="2021-03" db="EMBL/GenBank/DDBJ databases">
        <authorList>
            <person name="Wang G."/>
        </authorList>
    </citation>
    <scope>NUCLEOTIDE SEQUENCE</scope>
    <source>
        <strain evidence="8">KCTC 12899</strain>
    </source>
</reference>
<dbReference type="InterPro" id="IPR014284">
    <property type="entry name" value="RNA_pol_sigma-70_dom"/>
</dbReference>
<evidence type="ECO:0000313" key="9">
    <source>
        <dbReference type="Proteomes" id="UP000664417"/>
    </source>
</evidence>
<evidence type="ECO:0000256" key="2">
    <source>
        <dbReference type="ARBA" id="ARBA00023015"/>
    </source>
</evidence>
<comment type="similarity">
    <text evidence="1">Belongs to the sigma-70 factor family. ECF subfamily.</text>
</comment>
<dbReference type="SUPFAM" id="SSF88659">
    <property type="entry name" value="Sigma3 and sigma4 domains of RNA polymerase sigma factors"/>
    <property type="match status" value="1"/>
</dbReference>
<dbReference type="Proteomes" id="UP000664417">
    <property type="component" value="Unassembled WGS sequence"/>
</dbReference>
<protein>
    <submittedName>
        <fullName evidence="8">Sigma-70 family RNA polymerase sigma factor</fullName>
    </submittedName>
</protein>
<evidence type="ECO:0000256" key="4">
    <source>
        <dbReference type="ARBA" id="ARBA00023163"/>
    </source>
</evidence>
<evidence type="ECO:0000256" key="1">
    <source>
        <dbReference type="ARBA" id="ARBA00010641"/>
    </source>
</evidence>
<dbReference type="InterPro" id="IPR007627">
    <property type="entry name" value="RNA_pol_sigma70_r2"/>
</dbReference>
<evidence type="ECO:0000259" key="6">
    <source>
        <dbReference type="Pfam" id="PF04542"/>
    </source>
</evidence>
<dbReference type="Pfam" id="PF04542">
    <property type="entry name" value="Sigma70_r2"/>
    <property type="match status" value="1"/>
</dbReference>
<dbReference type="RefSeq" id="WP_207861120.1">
    <property type="nucleotide sequence ID" value="NZ_JAFREP010000022.1"/>
</dbReference>
<dbReference type="EMBL" id="JAFREP010000022">
    <property type="protein sequence ID" value="MBO1321145.1"/>
    <property type="molecule type" value="Genomic_DNA"/>
</dbReference>
<organism evidence="8 9">
    <name type="scientific">Acanthopleuribacter pedis</name>
    <dbReference type="NCBI Taxonomy" id="442870"/>
    <lineage>
        <taxon>Bacteria</taxon>
        <taxon>Pseudomonadati</taxon>
        <taxon>Acidobacteriota</taxon>
        <taxon>Holophagae</taxon>
        <taxon>Acanthopleuribacterales</taxon>
        <taxon>Acanthopleuribacteraceae</taxon>
        <taxon>Acanthopleuribacter</taxon>
    </lineage>
</organism>
<feature type="domain" description="RNA polymerase sigma-70 region 2" evidence="6">
    <location>
        <begin position="10"/>
        <end position="72"/>
    </location>
</feature>
<sequence length="207" mass="23214">MTRAQFETLWHQFRGELQAYVAARVANPADAEDILQEAFVRLLERPPRHGNPVAWLVTVTRNLITDHYRRRQPEPEGCPDQFPHQDAAVVTETEQLVATWLEPMLLGLPPKYAEAVAAADLHHQSMKEIAATLGLSVAGAKSRVQRGRRLLGNALHDCCSFEFDAQGRVTAWQRNHPDAPPCACPRDTPTPEKTHSLHPERKIPKSS</sequence>
<accession>A0A8J7QNA0</accession>
<dbReference type="SUPFAM" id="SSF88946">
    <property type="entry name" value="Sigma2 domain of RNA polymerase sigma factors"/>
    <property type="match status" value="1"/>
</dbReference>
<dbReference type="InterPro" id="IPR039425">
    <property type="entry name" value="RNA_pol_sigma-70-like"/>
</dbReference>
<proteinExistence type="inferred from homology"/>
<dbReference type="Pfam" id="PF08281">
    <property type="entry name" value="Sigma70_r4_2"/>
    <property type="match status" value="1"/>
</dbReference>
<dbReference type="InterPro" id="IPR013324">
    <property type="entry name" value="RNA_pol_sigma_r3/r4-like"/>
</dbReference>
<gene>
    <name evidence="8" type="ORF">J3U88_21880</name>
</gene>
<feature type="compositionally biased region" description="Basic and acidic residues" evidence="5">
    <location>
        <begin position="189"/>
        <end position="207"/>
    </location>
</feature>
<comment type="caution">
    <text evidence="8">The sequence shown here is derived from an EMBL/GenBank/DDBJ whole genome shotgun (WGS) entry which is preliminary data.</text>
</comment>
<dbReference type="NCBIfam" id="TIGR02937">
    <property type="entry name" value="sigma70-ECF"/>
    <property type="match status" value="1"/>
</dbReference>
<evidence type="ECO:0000259" key="7">
    <source>
        <dbReference type="Pfam" id="PF08281"/>
    </source>
</evidence>
<dbReference type="InterPro" id="IPR036388">
    <property type="entry name" value="WH-like_DNA-bd_sf"/>
</dbReference>
<dbReference type="Gene3D" id="1.10.1740.10">
    <property type="match status" value="1"/>
</dbReference>
<keyword evidence="2" id="KW-0805">Transcription regulation</keyword>
<keyword evidence="3" id="KW-0731">Sigma factor</keyword>
<evidence type="ECO:0000256" key="3">
    <source>
        <dbReference type="ARBA" id="ARBA00023082"/>
    </source>
</evidence>
<evidence type="ECO:0000256" key="5">
    <source>
        <dbReference type="SAM" id="MobiDB-lite"/>
    </source>
</evidence>
<dbReference type="InterPro" id="IPR013325">
    <property type="entry name" value="RNA_pol_sigma_r2"/>
</dbReference>
<keyword evidence="9" id="KW-1185">Reference proteome</keyword>
<dbReference type="PANTHER" id="PTHR43133">
    <property type="entry name" value="RNA POLYMERASE ECF-TYPE SIGMA FACTO"/>
    <property type="match status" value="1"/>
</dbReference>
<dbReference type="PANTHER" id="PTHR43133:SF62">
    <property type="entry name" value="RNA POLYMERASE SIGMA FACTOR SIGZ"/>
    <property type="match status" value="1"/>
</dbReference>
<keyword evidence="4" id="KW-0804">Transcription</keyword>
<dbReference type="Gene3D" id="1.10.10.10">
    <property type="entry name" value="Winged helix-like DNA-binding domain superfamily/Winged helix DNA-binding domain"/>
    <property type="match status" value="1"/>
</dbReference>
<dbReference type="GO" id="GO:0006352">
    <property type="term" value="P:DNA-templated transcription initiation"/>
    <property type="evidence" value="ECO:0007669"/>
    <property type="project" value="InterPro"/>
</dbReference>
<feature type="domain" description="RNA polymerase sigma factor 70 region 4 type 2" evidence="7">
    <location>
        <begin position="104"/>
        <end position="151"/>
    </location>
</feature>
<dbReference type="CDD" id="cd06171">
    <property type="entry name" value="Sigma70_r4"/>
    <property type="match status" value="1"/>
</dbReference>
<evidence type="ECO:0000313" key="8">
    <source>
        <dbReference type="EMBL" id="MBO1321145.1"/>
    </source>
</evidence>
<dbReference type="InterPro" id="IPR013249">
    <property type="entry name" value="RNA_pol_sigma70_r4_t2"/>
</dbReference>